<feature type="transmembrane region" description="Helical" evidence="6">
    <location>
        <begin position="116"/>
        <end position="139"/>
    </location>
</feature>
<evidence type="ECO:0000313" key="9">
    <source>
        <dbReference type="Proteomes" id="UP001152607"/>
    </source>
</evidence>
<evidence type="ECO:0000256" key="2">
    <source>
        <dbReference type="ARBA" id="ARBA00006824"/>
    </source>
</evidence>
<dbReference type="EMBL" id="CAOQHR010000005">
    <property type="protein sequence ID" value="CAI6334377.1"/>
    <property type="molecule type" value="Genomic_DNA"/>
</dbReference>
<dbReference type="AlphaFoldDB" id="A0A9W4UG44"/>
<dbReference type="Proteomes" id="UP001152607">
    <property type="component" value="Unassembled WGS sequence"/>
</dbReference>
<evidence type="ECO:0000256" key="7">
    <source>
        <dbReference type="SAM" id="MobiDB-lite"/>
    </source>
</evidence>
<dbReference type="OrthoDB" id="10267969at2759"/>
<accession>A0A9W4UG44</accession>
<keyword evidence="9" id="KW-1185">Reference proteome</keyword>
<evidence type="ECO:0000256" key="1">
    <source>
        <dbReference type="ARBA" id="ARBA00004141"/>
    </source>
</evidence>
<proteinExistence type="inferred from homology"/>
<dbReference type="Pfam" id="PF04117">
    <property type="entry name" value="Mpv17_PMP22"/>
    <property type="match status" value="1"/>
</dbReference>
<protein>
    <recommendedName>
        <fullName evidence="10">Integral membrane protein-like protein</fullName>
    </recommendedName>
</protein>
<sequence>MPLSPIVSSCLLSLGIGCASNIIAQRLKAYNAGIPFVFDDGLFFRFAVLSVITTPVNYYWQMWLEKTFPGWKTAPRQPGAASESDAEKGLSFKDDDKKDDSKTVKVRDWWNIFKKWFADCITLGALLNTAMFLILMGFMEGKSQAQIQTNLQVDMWKIIWDSYKIWPIANFISTTYCPVEKRIVFLSFCGLIWNVYLTLVATEL</sequence>
<keyword evidence="3 6" id="KW-0812">Transmembrane</keyword>
<gene>
    <name evidence="8" type="ORF">PDIGIT_LOCUS7434</name>
</gene>
<organism evidence="8 9">
    <name type="scientific">Periconia digitata</name>
    <dbReference type="NCBI Taxonomy" id="1303443"/>
    <lineage>
        <taxon>Eukaryota</taxon>
        <taxon>Fungi</taxon>
        <taxon>Dikarya</taxon>
        <taxon>Ascomycota</taxon>
        <taxon>Pezizomycotina</taxon>
        <taxon>Dothideomycetes</taxon>
        <taxon>Pleosporomycetidae</taxon>
        <taxon>Pleosporales</taxon>
        <taxon>Massarineae</taxon>
        <taxon>Periconiaceae</taxon>
        <taxon>Periconia</taxon>
    </lineage>
</organism>
<feature type="compositionally biased region" description="Basic and acidic residues" evidence="7">
    <location>
        <begin position="85"/>
        <end position="99"/>
    </location>
</feature>
<dbReference type="GO" id="GO:0005778">
    <property type="term" value="C:peroxisomal membrane"/>
    <property type="evidence" value="ECO:0007669"/>
    <property type="project" value="TreeGrafter"/>
</dbReference>
<dbReference type="PANTHER" id="PTHR11266:SF80">
    <property type="entry name" value="PEROXISOMAL MEMBRANE PROTEIN 2"/>
    <property type="match status" value="1"/>
</dbReference>
<evidence type="ECO:0000256" key="4">
    <source>
        <dbReference type="ARBA" id="ARBA00022989"/>
    </source>
</evidence>
<evidence type="ECO:0000256" key="3">
    <source>
        <dbReference type="ARBA" id="ARBA00022692"/>
    </source>
</evidence>
<evidence type="ECO:0008006" key="10">
    <source>
        <dbReference type="Google" id="ProtNLM"/>
    </source>
</evidence>
<name>A0A9W4UG44_9PLEO</name>
<dbReference type="PANTHER" id="PTHR11266">
    <property type="entry name" value="PEROXISOMAL MEMBRANE PROTEIN 2, PXMP2 MPV17"/>
    <property type="match status" value="1"/>
</dbReference>
<feature type="region of interest" description="Disordered" evidence="7">
    <location>
        <begin position="75"/>
        <end position="99"/>
    </location>
</feature>
<keyword evidence="4 6" id="KW-1133">Transmembrane helix</keyword>
<keyword evidence="5 6" id="KW-0472">Membrane</keyword>
<comment type="similarity">
    <text evidence="2 6">Belongs to the peroxisomal membrane protein PXMP2/4 family.</text>
</comment>
<evidence type="ECO:0000256" key="5">
    <source>
        <dbReference type="ARBA" id="ARBA00023136"/>
    </source>
</evidence>
<reference evidence="8" key="1">
    <citation type="submission" date="2023-01" db="EMBL/GenBank/DDBJ databases">
        <authorList>
            <person name="Van Ghelder C."/>
            <person name="Rancurel C."/>
        </authorList>
    </citation>
    <scope>NUCLEOTIDE SEQUENCE</scope>
    <source>
        <strain evidence="8">CNCM I-4278</strain>
    </source>
</reference>
<evidence type="ECO:0000313" key="8">
    <source>
        <dbReference type="EMBL" id="CAI6334377.1"/>
    </source>
</evidence>
<comment type="subcellular location">
    <subcellularLocation>
        <location evidence="1">Membrane</location>
        <topology evidence="1">Multi-pass membrane protein</topology>
    </subcellularLocation>
</comment>
<feature type="transmembrane region" description="Helical" evidence="6">
    <location>
        <begin position="183"/>
        <end position="202"/>
    </location>
</feature>
<dbReference type="InterPro" id="IPR007248">
    <property type="entry name" value="Mpv17_PMP22"/>
</dbReference>
<feature type="transmembrane region" description="Helical" evidence="6">
    <location>
        <begin position="43"/>
        <end position="60"/>
    </location>
</feature>
<comment type="caution">
    <text evidence="8">The sequence shown here is derived from an EMBL/GenBank/DDBJ whole genome shotgun (WGS) entry which is preliminary data.</text>
</comment>
<evidence type="ECO:0000256" key="6">
    <source>
        <dbReference type="RuleBase" id="RU363053"/>
    </source>
</evidence>